<keyword evidence="1" id="KW-0812">Transmembrane</keyword>
<feature type="transmembrane region" description="Helical" evidence="1">
    <location>
        <begin position="24"/>
        <end position="49"/>
    </location>
</feature>
<keyword evidence="3" id="KW-1185">Reference proteome</keyword>
<comment type="caution">
    <text evidence="2">The sequence shown here is derived from an EMBL/GenBank/DDBJ whole genome shotgun (WGS) entry which is preliminary data.</text>
</comment>
<name>A0ABN2Z713_9ACTN</name>
<evidence type="ECO:0000313" key="2">
    <source>
        <dbReference type="EMBL" id="GAA2137803.1"/>
    </source>
</evidence>
<proteinExistence type="predicted"/>
<keyword evidence="1" id="KW-0472">Membrane</keyword>
<dbReference type="EMBL" id="BAAANT010000008">
    <property type="protein sequence ID" value="GAA2137803.1"/>
    <property type="molecule type" value="Genomic_DNA"/>
</dbReference>
<dbReference type="RefSeq" id="WP_344462769.1">
    <property type="nucleotide sequence ID" value="NZ_BAAANT010000008.1"/>
</dbReference>
<sequence>MRLRLSRQQLSDLLDAAGLVTLDAAAWCWCPIAGLVVAGAALLLAGWVIDR</sequence>
<evidence type="ECO:0000256" key="1">
    <source>
        <dbReference type="SAM" id="Phobius"/>
    </source>
</evidence>
<evidence type="ECO:0000313" key="3">
    <source>
        <dbReference type="Proteomes" id="UP001422759"/>
    </source>
</evidence>
<reference evidence="2 3" key="1">
    <citation type="journal article" date="2019" name="Int. J. Syst. Evol. Microbiol.">
        <title>The Global Catalogue of Microorganisms (GCM) 10K type strain sequencing project: providing services to taxonomists for standard genome sequencing and annotation.</title>
        <authorList>
            <consortium name="The Broad Institute Genomics Platform"/>
            <consortium name="The Broad Institute Genome Sequencing Center for Infectious Disease"/>
            <person name="Wu L."/>
            <person name="Ma J."/>
        </authorList>
    </citation>
    <scope>NUCLEOTIDE SEQUENCE [LARGE SCALE GENOMIC DNA]</scope>
    <source>
        <strain evidence="2 3">JCM 14560</strain>
    </source>
</reference>
<keyword evidence="1" id="KW-1133">Transmembrane helix</keyword>
<accession>A0ABN2Z713</accession>
<protein>
    <submittedName>
        <fullName evidence="2">Uncharacterized protein</fullName>
    </submittedName>
</protein>
<dbReference type="Proteomes" id="UP001422759">
    <property type="component" value="Unassembled WGS sequence"/>
</dbReference>
<gene>
    <name evidence="2" type="ORF">GCM10009760_18600</name>
</gene>
<organism evidence="2 3">
    <name type="scientific">Kitasatospora kazusensis</name>
    <dbReference type="NCBI Taxonomy" id="407974"/>
    <lineage>
        <taxon>Bacteria</taxon>
        <taxon>Bacillati</taxon>
        <taxon>Actinomycetota</taxon>
        <taxon>Actinomycetes</taxon>
        <taxon>Kitasatosporales</taxon>
        <taxon>Streptomycetaceae</taxon>
        <taxon>Kitasatospora</taxon>
    </lineage>
</organism>